<reference evidence="2" key="1">
    <citation type="submission" date="2009-07" db="EMBL/GenBank/DDBJ databases">
        <authorList>
            <person name="Weinstock G."/>
            <person name="Sodergren E."/>
            <person name="Clifton S."/>
            <person name="Fulton L."/>
            <person name="Fulton B."/>
            <person name="Courtney L."/>
            <person name="Fronick C."/>
            <person name="Harrison M."/>
            <person name="Strong C."/>
            <person name="Farmer C."/>
            <person name="Delahaunty K."/>
            <person name="Markovic C."/>
            <person name="Hall O."/>
            <person name="Minx P."/>
            <person name="Tomlinson C."/>
            <person name="Mitreva M."/>
            <person name="Nelson J."/>
            <person name="Hou S."/>
            <person name="Wollam A."/>
            <person name="Pepin K.H."/>
            <person name="Johnson M."/>
            <person name="Bhonagiri V."/>
            <person name="Nash W.E."/>
            <person name="Warren W."/>
            <person name="Chinwalla A."/>
            <person name="Mardis E.R."/>
            <person name="Wilson R.K."/>
        </authorList>
    </citation>
    <scope>NUCLEOTIDE SEQUENCE [LARGE SCALE GENOMIC DNA]</scope>
    <source>
        <strain evidence="2">DSM 14469</strain>
    </source>
</reference>
<dbReference type="Proteomes" id="UP000005561">
    <property type="component" value="Unassembled WGS sequence"/>
</dbReference>
<feature type="region of interest" description="Disordered" evidence="1">
    <location>
        <begin position="52"/>
        <end position="98"/>
    </location>
</feature>
<name>C6LFX7_9FIRM</name>
<comment type="caution">
    <text evidence="2">The sequence shown here is derived from an EMBL/GenBank/DDBJ whole genome shotgun (WGS) entry which is preliminary data.</text>
</comment>
<dbReference type="EMBL" id="ACCL02000011">
    <property type="protein sequence ID" value="EET60341.1"/>
    <property type="molecule type" value="Genomic_DNA"/>
</dbReference>
<sequence>MNKRQQRAMKIAAQQALVNGAAGREMTAEESAQFENLQKEINALTLEIEAEERQQDQGMASSRIAGESNGTGDGQPAAAPRNQRNLEDQDAANRAVAAERQRVQDITVMCRDFNVDPADHIRDGHTVDQVRAAILEGMRQTGVPASVQVTRDEGDTFRQRATDALVLRSGIRLEHPAEGCNEFRAMSLRDLAIECLSREGQNTGALLRMSPDQIYGELSRQFYNPSASFPAILDSTIRKSIVHLYNTVPTTFQAFTSKGTLKDFKETADHEYVIGGVGDFLLVPENGEIKPDKPRTEMLPTRKLDTYGKQFSMTRQAFINDDIGFLTEVPGLYATAAKKTIDKQVYKILFNNAKIFDGVALFAEKHKNLMKTGSRPSQASIQAIITKIQKQTDQFGEAIYVTPRTIVVPIGYEFDLAVILHSTQITGSANNDINPLYNYPLQIVQSPVLNGLAGTGACPWFMFADAASARGIQVDYLNGQETPTVRRMEVPGTLGFVWDIYLDWGISVRDFRGIAMNPGVVLPSEE</sequence>
<dbReference type="eggNOG" id="COG3087">
    <property type="taxonomic scope" value="Bacteria"/>
</dbReference>
<dbReference type="STRING" id="168384.SAMN05660368_03643"/>
<evidence type="ECO:0000313" key="3">
    <source>
        <dbReference type="Proteomes" id="UP000005561"/>
    </source>
</evidence>
<evidence type="ECO:0000256" key="1">
    <source>
        <dbReference type="SAM" id="MobiDB-lite"/>
    </source>
</evidence>
<dbReference type="RefSeq" id="WP_006862321.1">
    <property type="nucleotide sequence ID" value="NZ_ACCL02000011.1"/>
</dbReference>
<proteinExistence type="predicted"/>
<gene>
    <name evidence="2" type="ORF">BRYFOR_07537</name>
</gene>
<evidence type="ECO:0000313" key="2">
    <source>
        <dbReference type="EMBL" id="EET60341.1"/>
    </source>
</evidence>
<accession>C6LFX7</accession>
<dbReference type="AlphaFoldDB" id="C6LFX7"/>
<keyword evidence="3" id="KW-1185">Reference proteome</keyword>
<dbReference type="OrthoDB" id="9806592at2"/>
<protein>
    <submittedName>
        <fullName evidence="2">Uncharacterized protein</fullName>
    </submittedName>
</protein>
<dbReference type="Pfam" id="PF25209">
    <property type="entry name" value="Phage_capsid_4"/>
    <property type="match status" value="1"/>
</dbReference>
<organism evidence="2 3">
    <name type="scientific">Marvinbryantia formatexigens DSM 14469</name>
    <dbReference type="NCBI Taxonomy" id="478749"/>
    <lineage>
        <taxon>Bacteria</taxon>
        <taxon>Bacillati</taxon>
        <taxon>Bacillota</taxon>
        <taxon>Clostridia</taxon>
        <taxon>Lachnospirales</taxon>
        <taxon>Lachnospiraceae</taxon>
        <taxon>Marvinbryantia</taxon>
    </lineage>
</organism>